<accession>A0A8B6GVY2</accession>
<organism evidence="7 8">
    <name type="scientific">Mytilus galloprovincialis</name>
    <name type="common">Mediterranean mussel</name>
    <dbReference type="NCBI Taxonomy" id="29158"/>
    <lineage>
        <taxon>Eukaryota</taxon>
        <taxon>Metazoa</taxon>
        <taxon>Spiralia</taxon>
        <taxon>Lophotrochozoa</taxon>
        <taxon>Mollusca</taxon>
        <taxon>Bivalvia</taxon>
        <taxon>Autobranchia</taxon>
        <taxon>Pteriomorphia</taxon>
        <taxon>Mytilida</taxon>
        <taxon>Mytiloidea</taxon>
        <taxon>Mytilidae</taxon>
        <taxon>Mytilinae</taxon>
        <taxon>Mytilus</taxon>
    </lineage>
</organism>
<sequence>MPDWALEFGRVAKMYLERFLPQTFDSSTYPKYMKFIKTFGTHYFSQGKFGGLLRLVLKTDQSYYKGRTDTQVKVQASATFFNIIKLGGGWSSSTQS</sequence>
<dbReference type="GO" id="GO:0005576">
    <property type="term" value="C:extracellular region"/>
    <property type="evidence" value="ECO:0007669"/>
    <property type="project" value="UniProtKB-SubCell"/>
</dbReference>
<evidence type="ECO:0000256" key="5">
    <source>
        <dbReference type="ARBA" id="ARBA00023157"/>
    </source>
</evidence>
<evidence type="ECO:0000313" key="8">
    <source>
        <dbReference type="Proteomes" id="UP000596742"/>
    </source>
</evidence>
<evidence type="ECO:0000313" key="7">
    <source>
        <dbReference type="EMBL" id="VDI69376.1"/>
    </source>
</evidence>
<evidence type="ECO:0000259" key="6">
    <source>
        <dbReference type="PROSITE" id="PS51412"/>
    </source>
</evidence>
<keyword evidence="3" id="KW-0964">Secreted</keyword>
<evidence type="ECO:0000256" key="3">
    <source>
        <dbReference type="ARBA" id="ARBA00022525"/>
    </source>
</evidence>
<dbReference type="GO" id="GO:0016020">
    <property type="term" value="C:membrane"/>
    <property type="evidence" value="ECO:0007669"/>
    <property type="project" value="UniProtKB-SubCell"/>
</dbReference>
<keyword evidence="5" id="KW-1015">Disulfide bond</keyword>
<comment type="caution">
    <text evidence="7">The sequence shown here is derived from an EMBL/GenBank/DDBJ whole genome shotgun (WGS) entry which is preliminary data.</text>
</comment>
<evidence type="ECO:0000256" key="4">
    <source>
        <dbReference type="ARBA" id="ARBA00023136"/>
    </source>
</evidence>
<name>A0A8B6GVY2_MYTGA</name>
<feature type="domain" description="MACPF" evidence="6">
    <location>
        <begin position="1"/>
        <end position="96"/>
    </location>
</feature>
<gene>
    <name evidence="7" type="ORF">MGAL_10B058803</name>
</gene>
<evidence type="ECO:0000256" key="1">
    <source>
        <dbReference type="ARBA" id="ARBA00004370"/>
    </source>
</evidence>
<dbReference type="EMBL" id="UYJE01009022">
    <property type="protein sequence ID" value="VDI69376.1"/>
    <property type="molecule type" value="Genomic_DNA"/>
</dbReference>
<dbReference type="PROSITE" id="PS51412">
    <property type="entry name" value="MACPF_2"/>
    <property type="match status" value="1"/>
</dbReference>
<keyword evidence="4" id="KW-0472">Membrane</keyword>
<dbReference type="AlphaFoldDB" id="A0A8B6GVY2"/>
<reference evidence="7" key="1">
    <citation type="submission" date="2018-11" db="EMBL/GenBank/DDBJ databases">
        <authorList>
            <person name="Alioto T."/>
            <person name="Alioto T."/>
        </authorList>
    </citation>
    <scope>NUCLEOTIDE SEQUENCE</scope>
</reference>
<dbReference type="Proteomes" id="UP000596742">
    <property type="component" value="Unassembled WGS sequence"/>
</dbReference>
<proteinExistence type="predicted"/>
<dbReference type="PROSITE" id="PS00279">
    <property type="entry name" value="MACPF_1"/>
    <property type="match status" value="1"/>
</dbReference>
<comment type="subcellular location">
    <subcellularLocation>
        <location evidence="1">Membrane</location>
    </subcellularLocation>
    <subcellularLocation>
        <location evidence="2">Secreted</location>
    </subcellularLocation>
</comment>
<keyword evidence="8" id="KW-1185">Reference proteome</keyword>
<dbReference type="OrthoDB" id="6154128at2759"/>
<evidence type="ECO:0000256" key="2">
    <source>
        <dbReference type="ARBA" id="ARBA00004613"/>
    </source>
</evidence>
<dbReference type="InterPro" id="IPR020863">
    <property type="entry name" value="MACPF_CS"/>
</dbReference>
<protein>
    <recommendedName>
        <fullName evidence="6">MACPF domain-containing protein</fullName>
    </recommendedName>
</protein>
<dbReference type="Pfam" id="PF01823">
    <property type="entry name" value="MACPF"/>
    <property type="match status" value="1"/>
</dbReference>
<dbReference type="InterPro" id="IPR020864">
    <property type="entry name" value="MACPF"/>
</dbReference>